<dbReference type="EMBL" id="KI517953">
    <property type="protein sequence ID" value="ESQ28501.1"/>
    <property type="molecule type" value="Genomic_DNA"/>
</dbReference>
<feature type="region of interest" description="Disordered" evidence="10">
    <location>
        <begin position="1"/>
        <end position="32"/>
    </location>
</feature>
<evidence type="ECO:0000256" key="8">
    <source>
        <dbReference type="ARBA" id="ARBA00023211"/>
    </source>
</evidence>
<dbReference type="AlphaFoldDB" id="V4MBF8"/>
<evidence type="ECO:0000256" key="9">
    <source>
        <dbReference type="RuleBase" id="RU003465"/>
    </source>
</evidence>
<keyword evidence="13" id="KW-1185">Reference proteome</keyword>
<dbReference type="InterPro" id="IPR036457">
    <property type="entry name" value="PPM-type-like_dom_sf"/>
</dbReference>
<organism evidence="12 13">
    <name type="scientific">Eutrema salsugineum</name>
    <name type="common">Saltwater cress</name>
    <name type="synonym">Sisymbrium salsugineum</name>
    <dbReference type="NCBI Taxonomy" id="72664"/>
    <lineage>
        <taxon>Eukaryota</taxon>
        <taxon>Viridiplantae</taxon>
        <taxon>Streptophyta</taxon>
        <taxon>Embryophyta</taxon>
        <taxon>Tracheophyta</taxon>
        <taxon>Spermatophyta</taxon>
        <taxon>Magnoliopsida</taxon>
        <taxon>eudicotyledons</taxon>
        <taxon>Gunneridae</taxon>
        <taxon>Pentapetalae</taxon>
        <taxon>rosids</taxon>
        <taxon>malvids</taxon>
        <taxon>Brassicales</taxon>
        <taxon>Brassicaceae</taxon>
        <taxon>Eutremeae</taxon>
        <taxon>Eutrema</taxon>
    </lineage>
</organism>
<accession>V4MBF8</accession>
<evidence type="ECO:0000259" key="11">
    <source>
        <dbReference type="PROSITE" id="PS51746"/>
    </source>
</evidence>
<evidence type="ECO:0000256" key="7">
    <source>
        <dbReference type="ARBA" id="ARBA00022912"/>
    </source>
</evidence>
<feature type="compositionally biased region" description="Polar residues" evidence="10">
    <location>
        <begin position="332"/>
        <end position="343"/>
    </location>
</feature>
<protein>
    <recommendedName>
        <fullName evidence="3">protein-serine/threonine phosphatase</fullName>
        <ecNumber evidence="3">3.1.3.16</ecNumber>
    </recommendedName>
</protein>
<dbReference type="PROSITE" id="PS01032">
    <property type="entry name" value="PPM_1"/>
    <property type="match status" value="1"/>
</dbReference>
<dbReference type="eggNOG" id="KOG0698">
    <property type="taxonomic scope" value="Eukaryota"/>
</dbReference>
<dbReference type="InterPro" id="IPR000222">
    <property type="entry name" value="PP2C_BS"/>
</dbReference>
<keyword evidence="6" id="KW-0460">Magnesium</keyword>
<dbReference type="GO" id="GO:0004722">
    <property type="term" value="F:protein serine/threonine phosphatase activity"/>
    <property type="evidence" value="ECO:0007669"/>
    <property type="project" value="UniProtKB-EC"/>
</dbReference>
<evidence type="ECO:0000256" key="5">
    <source>
        <dbReference type="ARBA" id="ARBA00022801"/>
    </source>
</evidence>
<feature type="compositionally biased region" description="Low complexity" evidence="10">
    <location>
        <begin position="348"/>
        <end position="357"/>
    </location>
</feature>
<dbReference type="STRING" id="72664.V4MBF8"/>
<evidence type="ECO:0000256" key="2">
    <source>
        <dbReference type="ARBA" id="ARBA00001946"/>
    </source>
</evidence>
<evidence type="ECO:0000256" key="4">
    <source>
        <dbReference type="ARBA" id="ARBA00022723"/>
    </source>
</evidence>
<keyword evidence="5 9" id="KW-0378">Hydrolase</keyword>
<reference evidence="12 13" key="1">
    <citation type="journal article" date="2013" name="Front. Plant Sci.">
        <title>The Reference Genome of the Halophytic Plant Eutrema salsugineum.</title>
        <authorList>
            <person name="Yang R."/>
            <person name="Jarvis D.E."/>
            <person name="Chen H."/>
            <person name="Beilstein M.A."/>
            <person name="Grimwood J."/>
            <person name="Jenkins J."/>
            <person name="Shu S."/>
            <person name="Prochnik S."/>
            <person name="Xin M."/>
            <person name="Ma C."/>
            <person name="Schmutz J."/>
            <person name="Wing R.A."/>
            <person name="Mitchell-Olds T."/>
            <person name="Schumaker K.S."/>
            <person name="Wang X."/>
        </authorList>
    </citation>
    <scope>NUCLEOTIDE SEQUENCE [LARGE SCALE GENOMIC DNA]</scope>
</reference>
<dbReference type="SUPFAM" id="SSF81606">
    <property type="entry name" value="PP2C-like"/>
    <property type="match status" value="1"/>
</dbReference>
<sequence length="409" mass="45724">MATFSPAMENRLSKESPLNNSPLLVPKMSSLKRKRPPQIEIPNVLQEIQTDNLRFKDFSHQNDAVCFGGNDFGVFSRKGKKKFMEDCHRIAPCFAGSSNKSFFGVYDGHGGGKAAEFVAENLHKNVLEMMKNCEEKGEKEEAFKTAYLSTDRDFLEEGVVSGTCCVTALIQNQEMIVSNLGDCRAVLCRGGVAEALTSDHKAERDDERKRIEDQGGYVEFHKGAWRVHGILAISRSIGDAHLKKWVVAEPDTRILDLEEDMEFLVLASDGLWDVVSNQEAVDTVLRVLAPRKTPRESEDENLIHGLVNVSPSSKLRRVSLVKQRKELLPVQSPKSAKSTSYYHSENELPSPHLSPPSKSRKITALKRIKMKTESSWTKAACKELVDMAVSRGSMDDITVVIVDLNHYKC</sequence>
<dbReference type="PANTHER" id="PTHR47992">
    <property type="entry name" value="PROTEIN PHOSPHATASE"/>
    <property type="match status" value="1"/>
</dbReference>
<dbReference type="KEGG" id="eus:EUTSA_v10018643mg"/>
<dbReference type="Pfam" id="PF00481">
    <property type="entry name" value="PP2C"/>
    <property type="match status" value="1"/>
</dbReference>
<dbReference type="PROSITE" id="PS51746">
    <property type="entry name" value="PPM_2"/>
    <property type="match status" value="1"/>
</dbReference>
<evidence type="ECO:0000256" key="3">
    <source>
        <dbReference type="ARBA" id="ARBA00013081"/>
    </source>
</evidence>
<dbReference type="InterPro" id="IPR015655">
    <property type="entry name" value="PP2C"/>
</dbReference>
<comment type="cofactor">
    <cofactor evidence="2">
        <name>Mg(2+)</name>
        <dbReference type="ChEBI" id="CHEBI:18420"/>
    </cofactor>
</comment>
<dbReference type="Gene3D" id="3.60.40.10">
    <property type="entry name" value="PPM-type phosphatase domain"/>
    <property type="match status" value="1"/>
</dbReference>
<dbReference type="CDD" id="cd00143">
    <property type="entry name" value="PP2Cc"/>
    <property type="match status" value="1"/>
</dbReference>
<dbReference type="SMART" id="SM00331">
    <property type="entry name" value="PP2C_SIG"/>
    <property type="match status" value="1"/>
</dbReference>
<dbReference type="Proteomes" id="UP000030689">
    <property type="component" value="Unassembled WGS sequence"/>
</dbReference>
<keyword evidence="4" id="KW-0479">Metal-binding</keyword>
<gene>
    <name evidence="12" type="ORF">EUTSA_v10018643mg</name>
</gene>
<evidence type="ECO:0000256" key="10">
    <source>
        <dbReference type="SAM" id="MobiDB-lite"/>
    </source>
</evidence>
<evidence type="ECO:0000313" key="13">
    <source>
        <dbReference type="Proteomes" id="UP000030689"/>
    </source>
</evidence>
<dbReference type="SMART" id="SM00332">
    <property type="entry name" value="PP2Cc"/>
    <property type="match status" value="1"/>
</dbReference>
<feature type="domain" description="PPM-type phosphatase" evidence="11">
    <location>
        <begin position="71"/>
        <end position="404"/>
    </location>
</feature>
<dbReference type="Gramene" id="ESQ28501">
    <property type="protein sequence ID" value="ESQ28501"/>
    <property type="gene ID" value="EUTSA_v10018643mg"/>
</dbReference>
<proteinExistence type="inferred from homology"/>
<comment type="cofactor">
    <cofactor evidence="1">
        <name>Mn(2+)</name>
        <dbReference type="ChEBI" id="CHEBI:29035"/>
    </cofactor>
</comment>
<dbReference type="EC" id="3.1.3.16" evidence="3"/>
<dbReference type="OrthoDB" id="10264738at2759"/>
<feature type="region of interest" description="Disordered" evidence="10">
    <location>
        <begin position="329"/>
        <end position="359"/>
    </location>
</feature>
<evidence type="ECO:0000256" key="6">
    <source>
        <dbReference type="ARBA" id="ARBA00022842"/>
    </source>
</evidence>
<dbReference type="InterPro" id="IPR001932">
    <property type="entry name" value="PPM-type_phosphatase-like_dom"/>
</dbReference>
<dbReference type="GO" id="GO:0046872">
    <property type="term" value="F:metal ion binding"/>
    <property type="evidence" value="ECO:0007669"/>
    <property type="project" value="UniProtKB-KW"/>
</dbReference>
<evidence type="ECO:0000313" key="12">
    <source>
        <dbReference type="EMBL" id="ESQ28501.1"/>
    </source>
</evidence>
<name>V4MBF8_EUTSA</name>
<keyword evidence="8" id="KW-0464">Manganese</keyword>
<comment type="similarity">
    <text evidence="9">Belongs to the PP2C family.</text>
</comment>
<dbReference type="OMA" id="YGCVNVS"/>
<keyword evidence="7 9" id="KW-0904">Protein phosphatase</keyword>
<evidence type="ECO:0000256" key="1">
    <source>
        <dbReference type="ARBA" id="ARBA00001936"/>
    </source>
</evidence>